<proteinExistence type="predicted"/>
<dbReference type="EMBL" id="LJCR01000001">
    <property type="protein sequence ID" value="KPV55048.1"/>
    <property type="molecule type" value="Genomic_DNA"/>
</dbReference>
<organism evidence="1 2">
    <name type="scientific">Kouleothrix aurantiaca</name>
    <dbReference type="NCBI Taxonomy" id="186479"/>
    <lineage>
        <taxon>Bacteria</taxon>
        <taxon>Bacillati</taxon>
        <taxon>Chloroflexota</taxon>
        <taxon>Chloroflexia</taxon>
        <taxon>Chloroflexales</taxon>
        <taxon>Roseiflexineae</taxon>
        <taxon>Roseiflexaceae</taxon>
        <taxon>Kouleothrix</taxon>
    </lineage>
</organism>
<evidence type="ECO:0000313" key="1">
    <source>
        <dbReference type="EMBL" id="KPV55048.1"/>
    </source>
</evidence>
<name>A0A0P9FNX6_9CHLR</name>
<evidence type="ECO:0000313" key="2">
    <source>
        <dbReference type="Proteomes" id="UP000050509"/>
    </source>
</evidence>
<dbReference type="Proteomes" id="UP000050509">
    <property type="component" value="Unassembled WGS sequence"/>
</dbReference>
<reference evidence="1 2" key="1">
    <citation type="submission" date="2015-09" db="EMBL/GenBank/DDBJ databases">
        <title>Draft genome sequence of Kouleothrix aurantiaca JCM 19913.</title>
        <authorList>
            <person name="Hemp J."/>
        </authorList>
    </citation>
    <scope>NUCLEOTIDE SEQUENCE [LARGE SCALE GENOMIC DNA]</scope>
    <source>
        <strain evidence="1 2">COM-B</strain>
    </source>
</reference>
<comment type="caution">
    <text evidence="1">The sequence shown here is derived from an EMBL/GenBank/DDBJ whole genome shotgun (WGS) entry which is preliminary data.</text>
</comment>
<accession>A0A0P9FNX6</accession>
<dbReference type="AlphaFoldDB" id="A0A0P9FNX6"/>
<sequence length="130" mass="14589">MIGVGRGVSRTAILIGPYAIKVPSFRHGARYFVMGMLGNILERDHWRMSHHPQLAPVYACGPLGLWLVMKRYTVVLDRLLTPEEQASFPFMNIDNNGANVASDNGKLVLIDYGNTGWYLVVDPLQDMEEL</sequence>
<gene>
    <name evidence="1" type="ORF">SE17_00165</name>
</gene>
<keyword evidence="2" id="KW-1185">Reference proteome</keyword>
<protein>
    <submittedName>
        <fullName evidence="1">Uncharacterized protein</fullName>
    </submittedName>
</protein>